<comment type="caution">
    <text evidence="2">The sequence shown here is derived from an EMBL/GenBank/DDBJ whole genome shotgun (WGS) entry which is preliminary data.</text>
</comment>
<reference evidence="2" key="1">
    <citation type="submission" date="2023-07" db="EMBL/GenBank/DDBJ databases">
        <authorList>
            <person name="Stuckert A."/>
        </authorList>
    </citation>
    <scope>NUCLEOTIDE SEQUENCE</scope>
</reference>
<accession>A0ABN9MBJ4</accession>
<proteinExistence type="predicted"/>
<name>A0ABN9MBJ4_9NEOB</name>
<dbReference type="EMBL" id="CAUEEQ010058954">
    <property type="protein sequence ID" value="CAJ0964052.1"/>
    <property type="molecule type" value="Genomic_DNA"/>
</dbReference>
<protein>
    <recommendedName>
        <fullName evidence="4">Ycf15</fullName>
    </recommendedName>
</protein>
<keyword evidence="3" id="KW-1185">Reference proteome</keyword>
<organism evidence="2 3">
    <name type="scientific">Ranitomeya imitator</name>
    <name type="common">mimic poison frog</name>
    <dbReference type="NCBI Taxonomy" id="111125"/>
    <lineage>
        <taxon>Eukaryota</taxon>
        <taxon>Metazoa</taxon>
        <taxon>Chordata</taxon>
        <taxon>Craniata</taxon>
        <taxon>Vertebrata</taxon>
        <taxon>Euteleostomi</taxon>
        <taxon>Amphibia</taxon>
        <taxon>Batrachia</taxon>
        <taxon>Anura</taxon>
        <taxon>Neobatrachia</taxon>
        <taxon>Hyloidea</taxon>
        <taxon>Dendrobatidae</taxon>
        <taxon>Dendrobatinae</taxon>
        <taxon>Ranitomeya</taxon>
    </lineage>
</organism>
<dbReference type="Proteomes" id="UP001176940">
    <property type="component" value="Unassembled WGS sequence"/>
</dbReference>
<sequence>MDLGPRGGDLSRRLAKKECQWIYRLGTLTPQGLNESFGQWRPLNNKEETPNPEKETKEERENTNKEFI</sequence>
<evidence type="ECO:0000313" key="2">
    <source>
        <dbReference type="EMBL" id="CAJ0964052.1"/>
    </source>
</evidence>
<feature type="compositionally biased region" description="Basic and acidic residues" evidence="1">
    <location>
        <begin position="44"/>
        <end position="68"/>
    </location>
</feature>
<evidence type="ECO:0008006" key="4">
    <source>
        <dbReference type="Google" id="ProtNLM"/>
    </source>
</evidence>
<evidence type="ECO:0000256" key="1">
    <source>
        <dbReference type="SAM" id="MobiDB-lite"/>
    </source>
</evidence>
<gene>
    <name evidence="2" type="ORF">RIMI_LOCUS18914766</name>
</gene>
<evidence type="ECO:0000313" key="3">
    <source>
        <dbReference type="Proteomes" id="UP001176940"/>
    </source>
</evidence>
<feature type="region of interest" description="Disordered" evidence="1">
    <location>
        <begin position="33"/>
        <end position="68"/>
    </location>
</feature>